<feature type="transmembrane region" description="Helical" evidence="7">
    <location>
        <begin position="284"/>
        <end position="308"/>
    </location>
</feature>
<protein>
    <recommendedName>
        <fullName evidence="12">ABC transporter permease</fullName>
    </recommendedName>
</protein>
<reference evidence="10 11" key="1">
    <citation type="journal article" date="2019" name="Genome Biol. Evol.">
        <title>Day and night: Metabolic profiles and evolutionary relationships of six axenic non-marine cyanobacteria.</title>
        <authorList>
            <person name="Will S.E."/>
            <person name="Henke P."/>
            <person name="Boedeker C."/>
            <person name="Huang S."/>
            <person name="Brinkmann H."/>
            <person name="Rohde M."/>
            <person name="Jarek M."/>
            <person name="Friedl T."/>
            <person name="Seufert S."/>
            <person name="Schumacher M."/>
            <person name="Overmann J."/>
            <person name="Neumann-Schaal M."/>
            <person name="Petersen J."/>
        </authorList>
    </citation>
    <scope>NUCLEOTIDE SEQUENCE [LARGE SCALE GENOMIC DNA]</scope>
    <source>
        <strain evidence="10 11">SAG 39.79</strain>
    </source>
</reference>
<dbReference type="PANTHER" id="PTHR30572:SF4">
    <property type="entry name" value="ABC TRANSPORTER PERMEASE YTRF"/>
    <property type="match status" value="1"/>
</dbReference>
<keyword evidence="4 7" id="KW-1133">Transmembrane helix</keyword>
<evidence type="ECO:0000256" key="3">
    <source>
        <dbReference type="ARBA" id="ARBA00022692"/>
    </source>
</evidence>
<evidence type="ECO:0008006" key="12">
    <source>
        <dbReference type="Google" id="ProtNLM"/>
    </source>
</evidence>
<feature type="domain" description="ABC3 transporter permease C-terminal" evidence="8">
    <location>
        <begin position="243"/>
        <end position="356"/>
    </location>
</feature>
<evidence type="ECO:0000259" key="8">
    <source>
        <dbReference type="Pfam" id="PF02687"/>
    </source>
</evidence>
<proteinExistence type="inferred from homology"/>
<evidence type="ECO:0000256" key="2">
    <source>
        <dbReference type="ARBA" id="ARBA00022475"/>
    </source>
</evidence>
<evidence type="ECO:0000313" key="10">
    <source>
        <dbReference type="EMBL" id="RUT05841.1"/>
    </source>
</evidence>
<dbReference type="Proteomes" id="UP000282574">
    <property type="component" value="Unassembled WGS sequence"/>
</dbReference>
<accession>A0AB37UD84</accession>
<dbReference type="AlphaFoldDB" id="A0AB37UD84"/>
<evidence type="ECO:0000256" key="4">
    <source>
        <dbReference type="ARBA" id="ARBA00022989"/>
    </source>
</evidence>
<evidence type="ECO:0000256" key="7">
    <source>
        <dbReference type="SAM" id="Phobius"/>
    </source>
</evidence>
<gene>
    <name evidence="10" type="ORF">DSM107010_54290</name>
</gene>
<dbReference type="GO" id="GO:0022857">
    <property type="term" value="F:transmembrane transporter activity"/>
    <property type="evidence" value="ECO:0007669"/>
    <property type="project" value="TreeGrafter"/>
</dbReference>
<dbReference type="InterPro" id="IPR050250">
    <property type="entry name" value="Macrolide_Exporter_MacB"/>
</dbReference>
<feature type="domain" description="MacB-like periplasmic core" evidence="9">
    <location>
        <begin position="2"/>
        <end position="194"/>
    </location>
</feature>
<keyword evidence="2" id="KW-1003">Cell membrane</keyword>
<dbReference type="EMBL" id="RSCK01000073">
    <property type="protein sequence ID" value="RUT05841.1"/>
    <property type="molecule type" value="Genomic_DNA"/>
</dbReference>
<dbReference type="Pfam" id="PF02687">
    <property type="entry name" value="FtsX"/>
    <property type="match status" value="1"/>
</dbReference>
<dbReference type="InterPro" id="IPR025857">
    <property type="entry name" value="MacB_PCD"/>
</dbReference>
<evidence type="ECO:0000256" key="6">
    <source>
        <dbReference type="ARBA" id="ARBA00038076"/>
    </source>
</evidence>
<name>A0AB37UD84_9CYAN</name>
<organism evidence="10 11">
    <name type="scientific">Chroococcidiopsis cubana SAG 39.79</name>
    <dbReference type="NCBI Taxonomy" id="388085"/>
    <lineage>
        <taxon>Bacteria</taxon>
        <taxon>Bacillati</taxon>
        <taxon>Cyanobacteriota</taxon>
        <taxon>Cyanophyceae</taxon>
        <taxon>Chroococcidiopsidales</taxon>
        <taxon>Chroococcidiopsidaceae</taxon>
        <taxon>Chroococcidiopsis</taxon>
    </lineage>
</organism>
<sequence>MGVAAVSATLQVGSISRSIIARQLAERDLPQVMLELRRERGSTQSTEMNLTEIEFLRRNLSGWQSICAIYWVGSSPVEFQFEQANPLVLAVSEEFLLASGRKLVAGRFFTTADFTSYRSIAAIDRFLANKLFKGQQAIGQHLYVEGRPYVIVGVVQTKLEGDVPPEGQVIVPISVYNALTASHSIHIIRIRPNEIKVLESLGNQAEQLLAQRYPGRSFWVWNNVEDILQQQKILELSSQALAVVAAISLLVAGVGIANITIASVKERTTEIGLRRAIGATQANILMQLVLESTLLSLLGGTAATGVVHGLTVTIADAFNFPYQFQVEVVALALSSALLVGIGASLSPALQASQMEPDKALRSE</sequence>
<evidence type="ECO:0000256" key="5">
    <source>
        <dbReference type="ARBA" id="ARBA00023136"/>
    </source>
</evidence>
<feature type="transmembrane region" description="Helical" evidence="7">
    <location>
        <begin position="328"/>
        <end position="349"/>
    </location>
</feature>
<evidence type="ECO:0000313" key="11">
    <source>
        <dbReference type="Proteomes" id="UP000282574"/>
    </source>
</evidence>
<keyword evidence="5 7" id="KW-0472">Membrane</keyword>
<keyword evidence="11" id="KW-1185">Reference proteome</keyword>
<dbReference type="GO" id="GO:0005886">
    <property type="term" value="C:plasma membrane"/>
    <property type="evidence" value="ECO:0007669"/>
    <property type="project" value="UniProtKB-SubCell"/>
</dbReference>
<evidence type="ECO:0000259" key="9">
    <source>
        <dbReference type="Pfam" id="PF12704"/>
    </source>
</evidence>
<evidence type="ECO:0000256" key="1">
    <source>
        <dbReference type="ARBA" id="ARBA00004651"/>
    </source>
</evidence>
<keyword evidence="3 7" id="KW-0812">Transmembrane</keyword>
<comment type="subcellular location">
    <subcellularLocation>
        <location evidence="1">Cell membrane</location>
        <topology evidence="1">Multi-pass membrane protein</topology>
    </subcellularLocation>
</comment>
<dbReference type="PANTHER" id="PTHR30572">
    <property type="entry name" value="MEMBRANE COMPONENT OF TRANSPORTER-RELATED"/>
    <property type="match status" value="1"/>
</dbReference>
<dbReference type="Pfam" id="PF12704">
    <property type="entry name" value="MacB_PCD"/>
    <property type="match status" value="1"/>
</dbReference>
<comment type="similarity">
    <text evidence="6">Belongs to the ABC-4 integral membrane protein family.</text>
</comment>
<comment type="caution">
    <text evidence="10">The sequence shown here is derived from an EMBL/GenBank/DDBJ whole genome shotgun (WGS) entry which is preliminary data.</text>
</comment>
<dbReference type="InterPro" id="IPR003838">
    <property type="entry name" value="ABC3_permease_C"/>
</dbReference>
<feature type="transmembrane region" description="Helical" evidence="7">
    <location>
        <begin position="240"/>
        <end position="264"/>
    </location>
</feature>